<evidence type="ECO:0000313" key="3">
    <source>
        <dbReference type="Proteomes" id="UP000183987"/>
    </source>
</evidence>
<evidence type="ECO:0000256" key="1">
    <source>
        <dbReference type="SAM" id="SignalP"/>
    </source>
</evidence>
<feature type="signal peptide" evidence="1">
    <location>
        <begin position="1"/>
        <end position="26"/>
    </location>
</feature>
<dbReference type="AlphaFoldDB" id="A0A1M4X296"/>
<reference evidence="3" key="1">
    <citation type="submission" date="2016-11" db="EMBL/GenBank/DDBJ databases">
        <authorList>
            <person name="Varghese N."/>
            <person name="Submissions S."/>
        </authorList>
    </citation>
    <scope>NUCLEOTIDE SEQUENCE [LARGE SCALE GENOMIC DNA]</scope>
    <source>
        <strain evidence="3">DSM 29326</strain>
    </source>
</reference>
<dbReference type="STRING" id="366533.SAMN05444339_102318"/>
<keyword evidence="3" id="KW-1185">Reference proteome</keyword>
<dbReference type="OrthoDB" id="7721289at2"/>
<name>A0A1M4X296_LOKAT</name>
<organism evidence="2 3">
    <name type="scientific">Loktanella atrilutea</name>
    <dbReference type="NCBI Taxonomy" id="366533"/>
    <lineage>
        <taxon>Bacteria</taxon>
        <taxon>Pseudomonadati</taxon>
        <taxon>Pseudomonadota</taxon>
        <taxon>Alphaproteobacteria</taxon>
        <taxon>Rhodobacterales</taxon>
        <taxon>Roseobacteraceae</taxon>
        <taxon>Loktanella</taxon>
    </lineage>
</organism>
<accession>A0A1M4X296</accession>
<dbReference type="RefSeq" id="WP_072856448.1">
    <property type="nucleotide sequence ID" value="NZ_FQUE01000002.1"/>
</dbReference>
<dbReference type="Proteomes" id="UP000183987">
    <property type="component" value="Unassembled WGS sequence"/>
</dbReference>
<gene>
    <name evidence="2" type="ORF">SAMN05444339_102318</name>
</gene>
<proteinExistence type="predicted"/>
<evidence type="ECO:0000313" key="2">
    <source>
        <dbReference type="EMBL" id="SHE87589.1"/>
    </source>
</evidence>
<sequence>MRKKNGIAVHYLTLLWLLLTTSFATAQSDVKIDDGRLFYDDRVTDSRDCFRACTPFFDHRDAPTFGPGMATTSGSFSQYRVGSETFVPTRHRVEHRNASGFKRVYPTTGASTSPWGSEDDLAHHKLQTARSESRPINIIAQVNDFALAPNQIIATVTANARHTLSLTHATISYLLMNEHAAWDDGRSFQLDLILGELMGRHNFSGTNLTTLSFGHSIQAPVQGADFLLGGDVMVFGKSNVPLGPSNRSPQFTNHSGRPDDRWQLASGIALFYDATSLRPEIRRQTDGRITGSLKLNFNF</sequence>
<dbReference type="EMBL" id="FQUE01000002">
    <property type="protein sequence ID" value="SHE87589.1"/>
    <property type="molecule type" value="Genomic_DNA"/>
</dbReference>
<protein>
    <recommendedName>
        <fullName evidence="4">MetA-pathway of phenol degradation</fullName>
    </recommendedName>
</protein>
<evidence type="ECO:0008006" key="4">
    <source>
        <dbReference type="Google" id="ProtNLM"/>
    </source>
</evidence>
<keyword evidence="1" id="KW-0732">Signal</keyword>
<feature type="chain" id="PRO_5012567348" description="MetA-pathway of phenol degradation" evidence="1">
    <location>
        <begin position="27"/>
        <end position="299"/>
    </location>
</feature>